<sequence>MKSEKTTTYLIVLGLFFWMQVLLAQPLLAQQLQLTGRVTSEDNKALPGVSVIVKGTAIGTLTDQDGKYAILVPREAKILVFSSIGMLTEEKEIGQKTQINMVLIPNITILDDVVVVGYGTSSRKDVTGSIASISGDELRKIQPTTFDQALQGKMPGVIVQQVSGQPGGGVSVQIRGISSFTGGTPLYIIDGVVVGGGANMGPGTNPLAAINPSEIESVDVLKDASATAIYGSQASNGVVIITTKRGKVGPPKISYDFYTGLQQIARTLPTMNLREFATFINERNSGIGWGFDTRPQFANPQYLGEGTNWQKELFRNAPTSNHTLSVSGGDERTQYLFSLSYFKQDGIALGSGFNRISVRLNLDNKTTNWLKIGTSLQLANIRENYNTTNSNVIATALSLTPDIAVRNPDGSWGGGYDPNGWVNASRVPNPVAVASVNKAQGKRYQIFGNAYAQIDLLKNFNLRNEVSGSFALGTDDRFSPTLTMGLAVNPINSGSYSFSQSFYTVLRNYLNYSKAFKGWDVSAMAGHEAQLNVSESVYAARRNFPSNEVQAIDNGDAGTATNGGSKGQNALESYFGRVNLNWHDRFLFTVNLRRDGSSKFSKAHRWVNTYSGSLGWNIHNEQLFKQINAFDQLKLRVGYGLTNNQNVRDYAYTSVLSTVNNGLSGIAQLTSSFGNSGLQWETTKYFNAGLDGSVMKNRISFSVDFYIRHTDGLLLKIPMPAYTGLGGSIGSMEAPFVNIGAIDNHGFEFRISSNNIKSRTLEWKTDFTLSHNTNKVLRLNVDGASLVGYYGSAVAAKTIVGRSIGEFYGYVIDGGVFAKASDFETHALPINPTTGEKLPVGPSFGSIWYGDLKFKDLNGDGVIDESDQTFLGSPIPRFQLGLNNTFRFKNFDLTVFFSSNVGNKVLNGLRIQSENPGTSFGYFKTLADHAKLALIDPNGSSTDINNVYVTNPTTRIVGLRNDDTNNNNRISDKFIEDASFIRCRNISLGYTFPEKLLSRAHIQYLRIYANVTNAFLITRYKGMDPEIGSWNPLQAGMDNGFYPQSRVLTMGLNLSLNK</sequence>
<dbReference type="SUPFAM" id="SSF49464">
    <property type="entry name" value="Carboxypeptidase regulatory domain-like"/>
    <property type="match status" value="1"/>
</dbReference>
<keyword evidence="1" id="KW-0813">Transport</keyword>
<evidence type="ECO:0000313" key="4">
    <source>
        <dbReference type="Proteomes" id="UP001241110"/>
    </source>
</evidence>
<accession>A0AAE3QZW9</accession>
<proteinExistence type="inferred from homology"/>
<comment type="subcellular location">
    <subcellularLocation>
        <location evidence="1">Cell outer membrane</location>
        <topology evidence="1">Multi-pass membrane protein</topology>
    </subcellularLocation>
</comment>
<dbReference type="Gene3D" id="2.170.130.10">
    <property type="entry name" value="TonB-dependent receptor, plug domain"/>
    <property type="match status" value="1"/>
</dbReference>
<name>A0AAE3QZW9_9BACT</name>
<dbReference type="InterPro" id="IPR023996">
    <property type="entry name" value="TonB-dep_OMP_SusC/RagA"/>
</dbReference>
<feature type="domain" description="TonB-dependent receptor plug" evidence="2">
    <location>
        <begin position="123"/>
        <end position="238"/>
    </location>
</feature>
<dbReference type="Proteomes" id="UP001241110">
    <property type="component" value="Unassembled WGS sequence"/>
</dbReference>
<dbReference type="SUPFAM" id="SSF56935">
    <property type="entry name" value="Porins"/>
    <property type="match status" value="1"/>
</dbReference>
<dbReference type="InterPro" id="IPR023997">
    <property type="entry name" value="TonB-dep_OMP_SusC/RagA_CS"/>
</dbReference>
<comment type="caution">
    <text evidence="3">The sequence shown here is derived from an EMBL/GenBank/DDBJ whole genome shotgun (WGS) entry which is preliminary data.</text>
</comment>
<dbReference type="Pfam" id="PF07715">
    <property type="entry name" value="Plug"/>
    <property type="match status" value="1"/>
</dbReference>
<organism evidence="3 4">
    <name type="scientific">Xanthocytophaga flava</name>
    <dbReference type="NCBI Taxonomy" id="3048013"/>
    <lineage>
        <taxon>Bacteria</taxon>
        <taxon>Pseudomonadati</taxon>
        <taxon>Bacteroidota</taxon>
        <taxon>Cytophagia</taxon>
        <taxon>Cytophagales</taxon>
        <taxon>Rhodocytophagaceae</taxon>
        <taxon>Xanthocytophaga</taxon>
    </lineage>
</organism>
<dbReference type="RefSeq" id="WP_313988307.1">
    <property type="nucleotide sequence ID" value="NZ_JASJOS010000021.1"/>
</dbReference>
<keyword evidence="1" id="KW-0472">Membrane</keyword>
<dbReference type="InterPro" id="IPR012910">
    <property type="entry name" value="Plug_dom"/>
</dbReference>
<dbReference type="GO" id="GO:0009279">
    <property type="term" value="C:cell outer membrane"/>
    <property type="evidence" value="ECO:0007669"/>
    <property type="project" value="UniProtKB-SubCell"/>
</dbReference>
<evidence type="ECO:0000256" key="1">
    <source>
        <dbReference type="PROSITE-ProRule" id="PRU01360"/>
    </source>
</evidence>
<dbReference type="AlphaFoldDB" id="A0AAE3QZW9"/>
<comment type="similarity">
    <text evidence="1">Belongs to the TonB-dependent receptor family.</text>
</comment>
<dbReference type="InterPro" id="IPR039426">
    <property type="entry name" value="TonB-dep_rcpt-like"/>
</dbReference>
<dbReference type="PROSITE" id="PS52016">
    <property type="entry name" value="TONB_DEPENDENT_REC_3"/>
    <property type="match status" value="1"/>
</dbReference>
<keyword evidence="3" id="KW-0675">Receptor</keyword>
<dbReference type="InterPro" id="IPR037066">
    <property type="entry name" value="Plug_dom_sf"/>
</dbReference>
<keyword evidence="1" id="KW-0812">Transmembrane</keyword>
<protein>
    <submittedName>
        <fullName evidence="3">TonB-dependent receptor</fullName>
    </submittedName>
</protein>
<evidence type="ECO:0000259" key="2">
    <source>
        <dbReference type="Pfam" id="PF07715"/>
    </source>
</evidence>
<dbReference type="NCBIfam" id="TIGR04056">
    <property type="entry name" value="OMP_RagA_SusC"/>
    <property type="match status" value="1"/>
</dbReference>
<gene>
    <name evidence="3" type="ORF">QNI16_34100</name>
</gene>
<dbReference type="Pfam" id="PF13715">
    <property type="entry name" value="CarbopepD_reg_2"/>
    <property type="match status" value="1"/>
</dbReference>
<keyword evidence="1" id="KW-0998">Cell outer membrane</keyword>
<dbReference type="Gene3D" id="2.60.40.1120">
    <property type="entry name" value="Carboxypeptidase-like, regulatory domain"/>
    <property type="match status" value="1"/>
</dbReference>
<evidence type="ECO:0000313" key="3">
    <source>
        <dbReference type="EMBL" id="MDJ1485573.1"/>
    </source>
</evidence>
<reference evidence="3" key="1">
    <citation type="submission" date="2023-05" db="EMBL/GenBank/DDBJ databases">
        <authorList>
            <person name="Zhang X."/>
        </authorList>
    </citation>
    <scope>NUCLEOTIDE SEQUENCE</scope>
    <source>
        <strain evidence="3">YF14B1</strain>
    </source>
</reference>
<dbReference type="NCBIfam" id="TIGR04057">
    <property type="entry name" value="SusC_RagA_signa"/>
    <property type="match status" value="1"/>
</dbReference>
<dbReference type="EMBL" id="JASJOS010000021">
    <property type="protein sequence ID" value="MDJ1485573.1"/>
    <property type="molecule type" value="Genomic_DNA"/>
</dbReference>
<keyword evidence="1" id="KW-1134">Transmembrane beta strand</keyword>
<dbReference type="InterPro" id="IPR008969">
    <property type="entry name" value="CarboxyPept-like_regulatory"/>
</dbReference>